<dbReference type="PROSITE" id="PS00383">
    <property type="entry name" value="TYR_PHOSPHATASE_1"/>
    <property type="match status" value="1"/>
</dbReference>
<dbReference type="PROSITE" id="PS50054">
    <property type="entry name" value="TYR_PHOSPHATASE_DUAL"/>
    <property type="match status" value="1"/>
</dbReference>
<comment type="catalytic activity">
    <reaction evidence="6">
        <text>5-diphospho-1D-myo-inositol 1,2,3,4,6-pentakisphosphate + H2O = 1D-myo-inositol hexakisphosphate + phosphate + H(+)</text>
        <dbReference type="Rhea" id="RHEA:22384"/>
        <dbReference type="ChEBI" id="CHEBI:15377"/>
        <dbReference type="ChEBI" id="CHEBI:15378"/>
        <dbReference type="ChEBI" id="CHEBI:43474"/>
        <dbReference type="ChEBI" id="CHEBI:58130"/>
        <dbReference type="ChEBI" id="CHEBI:58628"/>
        <dbReference type="EC" id="3.6.1.52"/>
    </reaction>
    <physiologicalReaction direction="left-to-right" evidence="6">
        <dbReference type="Rhea" id="RHEA:22385"/>
    </physiologicalReaction>
</comment>
<dbReference type="GO" id="GO:0005737">
    <property type="term" value="C:cytoplasm"/>
    <property type="evidence" value="ECO:0007669"/>
    <property type="project" value="UniProtKB-SubCell"/>
</dbReference>
<dbReference type="InterPro" id="IPR004861">
    <property type="entry name" value="Siw14-like"/>
</dbReference>
<dbReference type="GO" id="GO:0016791">
    <property type="term" value="F:phosphatase activity"/>
    <property type="evidence" value="ECO:0007669"/>
    <property type="project" value="TreeGrafter"/>
</dbReference>
<protein>
    <recommendedName>
        <fullName evidence="2">diphosphoinositol-polyphosphate diphosphatase</fullName>
        <ecNumber evidence="2">3.6.1.52</ecNumber>
    </recommendedName>
</protein>
<accession>A0AAN6EX25</accession>
<dbReference type="EMBL" id="JAJGCB010000004">
    <property type="protein sequence ID" value="KAJ8993202.1"/>
    <property type="molecule type" value="Genomic_DNA"/>
</dbReference>
<dbReference type="Gene3D" id="3.90.190.10">
    <property type="entry name" value="Protein tyrosine phosphatase superfamily"/>
    <property type="match status" value="1"/>
</dbReference>
<dbReference type="GO" id="GO:0052840">
    <property type="term" value="F:inositol diphosphate tetrakisphosphate diphosphatase activity"/>
    <property type="evidence" value="ECO:0007669"/>
    <property type="project" value="TreeGrafter"/>
</dbReference>
<organism evidence="9 10">
    <name type="scientific">Exophiala dermatitidis</name>
    <name type="common">Black yeast-like fungus</name>
    <name type="synonym">Wangiella dermatitidis</name>
    <dbReference type="NCBI Taxonomy" id="5970"/>
    <lineage>
        <taxon>Eukaryota</taxon>
        <taxon>Fungi</taxon>
        <taxon>Dikarya</taxon>
        <taxon>Ascomycota</taxon>
        <taxon>Pezizomycotina</taxon>
        <taxon>Eurotiomycetes</taxon>
        <taxon>Chaetothyriomycetidae</taxon>
        <taxon>Chaetothyriales</taxon>
        <taxon>Herpotrichiellaceae</taxon>
        <taxon>Exophiala</taxon>
    </lineage>
</organism>
<comment type="caution">
    <text evidence="9">The sequence shown here is derived from an EMBL/GenBank/DDBJ whole genome shotgun (WGS) entry which is preliminary data.</text>
</comment>
<dbReference type="AlphaFoldDB" id="A0AAN6EX25"/>
<evidence type="ECO:0000256" key="6">
    <source>
        <dbReference type="ARBA" id="ARBA00047342"/>
    </source>
</evidence>
<gene>
    <name evidence="9" type="primary">SIW14</name>
    <name evidence="9" type="ORF">HRR80_003232</name>
</gene>
<proteinExistence type="inferred from homology"/>
<dbReference type="FunFam" id="3.90.190.10:FF:000035">
    <property type="entry name" value="Tyrosine phosphatase, putative"/>
    <property type="match status" value="1"/>
</dbReference>
<name>A0AAN6EX25_EXODE</name>
<comment type="similarity">
    <text evidence="5">Belongs to the protein-tyrosine phosphatase family. Atypical dual-specificity phosphatase Siw14-like subfamily.</text>
</comment>
<comment type="catalytic activity">
    <reaction evidence="7">
        <text>1,5-bis(diphospho)-1D-myo-inositol 2,3,4,6-tetrakisphosphate + H2O = 1-diphospho-1D-myo-inositol 2,3,4,5,6-pentakisphosphate + phosphate + 2 H(+)</text>
        <dbReference type="Rhea" id="RHEA:79699"/>
        <dbReference type="ChEBI" id="CHEBI:15377"/>
        <dbReference type="ChEBI" id="CHEBI:15378"/>
        <dbReference type="ChEBI" id="CHEBI:43474"/>
        <dbReference type="ChEBI" id="CHEBI:74946"/>
        <dbReference type="ChEBI" id="CHEBI:77983"/>
        <dbReference type="EC" id="3.6.1.52"/>
    </reaction>
    <physiologicalReaction direction="left-to-right" evidence="7">
        <dbReference type="Rhea" id="RHEA:79700"/>
    </physiologicalReaction>
</comment>
<evidence type="ECO:0000259" key="8">
    <source>
        <dbReference type="PROSITE" id="PS50054"/>
    </source>
</evidence>
<evidence type="ECO:0000256" key="7">
    <source>
        <dbReference type="ARBA" id="ARBA00047927"/>
    </source>
</evidence>
<evidence type="ECO:0000256" key="1">
    <source>
        <dbReference type="ARBA" id="ARBA00004496"/>
    </source>
</evidence>
<sequence>MGIRRPEMPNKWAESDEFAATLAALRSTNSSATIDLDKSQPPTPDGSGRPVNFQVIAPGLYRSSYPLFAHFETLADLELKTIVTLVPEPLPFEYENFISSNGIIHHHIPILANKKPDVYSSDETVNQVVKLMLDPANYPMLVHCNKGKHRSGTICAAFRKVTGWTLEACIEEYERYSTPKDRELDKVFIERYDASVLKPLAFERGYIGGAYGMGMTSTASTKSSVYTANTVETALTSDDSQASLNDYQERVKKENDALLESARLWSYK</sequence>
<dbReference type="Pfam" id="PF03162">
    <property type="entry name" value="Y_phosphatase2"/>
    <property type="match status" value="1"/>
</dbReference>
<evidence type="ECO:0000313" key="10">
    <source>
        <dbReference type="Proteomes" id="UP001161757"/>
    </source>
</evidence>
<evidence type="ECO:0000256" key="5">
    <source>
        <dbReference type="ARBA" id="ARBA00044949"/>
    </source>
</evidence>
<reference evidence="9" key="1">
    <citation type="submission" date="2023-01" db="EMBL/GenBank/DDBJ databases">
        <title>Exophiala dermititidis isolated from Cystic Fibrosis Patient.</title>
        <authorList>
            <person name="Kurbessoian T."/>
            <person name="Crocker A."/>
            <person name="Murante D."/>
            <person name="Hogan D.A."/>
            <person name="Stajich J.E."/>
        </authorList>
    </citation>
    <scope>NUCLEOTIDE SEQUENCE</scope>
    <source>
        <strain evidence="9">Ex8</strain>
    </source>
</reference>
<evidence type="ECO:0000313" key="9">
    <source>
        <dbReference type="EMBL" id="KAJ8993202.1"/>
    </source>
</evidence>
<dbReference type="InterPro" id="IPR020422">
    <property type="entry name" value="TYR_PHOSPHATASE_DUAL_dom"/>
</dbReference>
<evidence type="ECO:0000256" key="3">
    <source>
        <dbReference type="ARBA" id="ARBA00022490"/>
    </source>
</evidence>
<dbReference type="SUPFAM" id="SSF52799">
    <property type="entry name" value="(Phosphotyrosine protein) phosphatases II"/>
    <property type="match status" value="1"/>
</dbReference>
<keyword evidence="3" id="KW-0963">Cytoplasm</keyword>
<dbReference type="PANTHER" id="PTHR31126">
    <property type="entry name" value="TYROSINE-PROTEIN PHOSPHATASE"/>
    <property type="match status" value="1"/>
</dbReference>
<dbReference type="InterPro" id="IPR016130">
    <property type="entry name" value="Tyr_Pase_AS"/>
</dbReference>
<feature type="domain" description="Tyrosine-protein phosphatase" evidence="8">
    <location>
        <begin position="52"/>
        <end position="201"/>
    </location>
</feature>
<evidence type="ECO:0000256" key="2">
    <source>
        <dbReference type="ARBA" id="ARBA00012527"/>
    </source>
</evidence>
<evidence type="ECO:0000256" key="4">
    <source>
        <dbReference type="ARBA" id="ARBA00022801"/>
    </source>
</evidence>
<dbReference type="InterPro" id="IPR029021">
    <property type="entry name" value="Prot-tyrosine_phosphatase-like"/>
</dbReference>
<dbReference type="PANTHER" id="PTHR31126:SF48">
    <property type="entry name" value="INOSITOL PHOSPHATASE SIW14"/>
    <property type="match status" value="1"/>
</dbReference>
<dbReference type="Proteomes" id="UP001161757">
    <property type="component" value="Unassembled WGS sequence"/>
</dbReference>
<keyword evidence="4 9" id="KW-0378">Hydrolase</keyword>
<comment type="subcellular location">
    <subcellularLocation>
        <location evidence="1">Cytoplasm</location>
    </subcellularLocation>
</comment>
<dbReference type="EC" id="3.6.1.52" evidence="2"/>